<dbReference type="Pfam" id="PF22095">
    <property type="entry name" value="BT_3535-like"/>
    <property type="match status" value="1"/>
</dbReference>
<name>A0A495WJW6_9BACT</name>
<organism evidence="1 2">
    <name type="scientific">Coprobacter fastidiosus NSB1 = JCM 33896</name>
    <dbReference type="NCBI Taxonomy" id="1349822"/>
    <lineage>
        <taxon>Bacteria</taxon>
        <taxon>Pseudomonadati</taxon>
        <taxon>Bacteroidota</taxon>
        <taxon>Bacteroidia</taxon>
        <taxon>Bacteroidales</taxon>
        <taxon>Barnesiellaceae</taxon>
        <taxon>Coprobacter</taxon>
    </lineage>
</organism>
<reference evidence="1 2" key="1">
    <citation type="submission" date="2018-10" db="EMBL/GenBank/DDBJ databases">
        <title>Genomic Encyclopedia of Archaeal and Bacterial Type Strains, Phase II (KMG-II): from individual species to whole genera.</title>
        <authorList>
            <person name="Goeker M."/>
        </authorList>
    </citation>
    <scope>NUCLEOTIDE SEQUENCE [LARGE SCALE GENOMIC DNA]</scope>
    <source>
        <strain evidence="1 2">NSB1</strain>
    </source>
</reference>
<dbReference type="Proteomes" id="UP000269493">
    <property type="component" value="Unassembled WGS sequence"/>
</dbReference>
<gene>
    <name evidence="1" type="ORF">BC742_0033</name>
</gene>
<evidence type="ECO:0000313" key="1">
    <source>
        <dbReference type="EMBL" id="RKT60995.1"/>
    </source>
</evidence>
<sequence length="248" mass="27344">MKTVKITLFLVGILLGIIACQQGSDLDFAENLKTNEKSILDLGARSKSEIVREYMPLGMIPKWVKFRVSSEEYELWKVLSSKYEVDYSILLTELTASQKQQVDSILISCVQDIRLGKIEEYAGLFTFCRLTESGNESLEIERLSNSESEGLEYRIAAGTIYSSPSVDARVVASVRCRVDVGRQEIISAEHPIISVEGRAAVSFHGTGVSNVATRLVMVTVNGTFVHKLNSGATSSVKVNKTVRLGVIF</sequence>
<dbReference type="RefSeq" id="WP_022602537.1">
    <property type="nucleotide sequence ID" value="NZ_KI440832.1"/>
</dbReference>
<dbReference type="OrthoDB" id="1100796at2"/>
<proteinExistence type="predicted"/>
<dbReference type="InterPro" id="IPR054318">
    <property type="entry name" value="BT_3535-like"/>
</dbReference>
<dbReference type="AlphaFoldDB" id="A0A495WJW6"/>
<accession>A0A495WJW6</accession>
<comment type="caution">
    <text evidence="1">The sequence shown here is derived from an EMBL/GenBank/DDBJ whole genome shotgun (WGS) entry which is preliminary data.</text>
</comment>
<dbReference type="PROSITE" id="PS51257">
    <property type="entry name" value="PROKAR_LIPOPROTEIN"/>
    <property type="match status" value="1"/>
</dbReference>
<keyword evidence="2" id="KW-1185">Reference proteome</keyword>
<dbReference type="EMBL" id="RBXN01000001">
    <property type="protein sequence ID" value="RKT60995.1"/>
    <property type="molecule type" value="Genomic_DNA"/>
</dbReference>
<evidence type="ECO:0000313" key="2">
    <source>
        <dbReference type="Proteomes" id="UP000269493"/>
    </source>
</evidence>
<dbReference type="GeneID" id="92927193"/>
<protein>
    <submittedName>
        <fullName evidence="1">Uncharacterized protein</fullName>
    </submittedName>
</protein>